<organism evidence="6 7">
    <name type="scientific">Blastomyces gilchristii (strain SLH14081)</name>
    <name type="common">Blastomyces dermatitidis</name>
    <dbReference type="NCBI Taxonomy" id="559298"/>
    <lineage>
        <taxon>Eukaryota</taxon>
        <taxon>Fungi</taxon>
        <taxon>Dikarya</taxon>
        <taxon>Ascomycota</taxon>
        <taxon>Pezizomycotina</taxon>
        <taxon>Eurotiomycetes</taxon>
        <taxon>Eurotiomycetidae</taxon>
        <taxon>Onygenales</taxon>
        <taxon>Ajellomycetaceae</taxon>
        <taxon>Blastomyces</taxon>
    </lineage>
</organism>
<dbReference type="Pfam" id="PF00828">
    <property type="entry name" value="Ribosomal_L27A"/>
    <property type="match status" value="1"/>
</dbReference>
<dbReference type="SUPFAM" id="SSF52080">
    <property type="entry name" value="Ribosomal proteins L15p and L18e"/>
    <property type="match status" value="1"/>
</dbReference>
<evidence type="ECO:0000313" key="7">
    <source>
        <dbReference type="Proteomes" id="UP000002038"/>
    </source>
</evidence>
<dbReference type="Gene3D" id="3.100.10.10">
    <property type="match status" value="1"/>
</dbReference>
<sequence>MPPRLSWRLPMQLPSLFQTTSPPSFLLPVLQHQTRQASILAQLSDNATAYNKRIRRGRGPASGKGKTSGRGHKGQKQHGSVPAGFNGGQTKDEIVHASPSTLPKSTSTVSKNGSTKAASIPPAPSQSANWQSPAASTASRTASNCSPAAAKEALKQPVQIVVSRASATAIEAVEAAGGSITTRYYTRHAIKRILSGKTDPFVSLAWLNAGENLTIGMGIDKPRVKGDGFSYRLPDPTSRKDIEYYRDSAHRGYLSYLVEKGETPSLFFTAPGKAHKKSKEGMPSSDNRLW</sequence>
<dbReference type="InterPro" id="IPR036227">
    <property type="entry name" value="Ribosomal_uL15/eL18_sf"/>
</dbReference>
<feature type="domain" description="Large ribosomal subunit protein uL15/eL18" evidence="5">
    <location>
        <begin position="152"/>
        <end position="181"/>
    </location>
</feature>
<feature type="region of interest" description="Disordered" evidence="4">
    <location>
        <begin position="50"/>
        <end position="143"/>
    </location>
</feature>
<dbReference type="AlphaFoldDB" id="A0A179USH2"/>
<name>A0A179USH2_BLAGS</name>
<dbReference type="RefSeq" id="XP_002623362.1">
    <property type="nucleotide sequence ID" value="XM_002623316.2"/>
</dbReference>
<dbReference type="STRING" id="559298.A0A179USH2"/>
<evidence type="ECO:0000256" key="2">
    <source>
        <dbReference type="ARBA" id="ARBA00022980"/>
    </source>
</evidence>
<dbReference type="KEGG" id="bgh:BDBG_06801"/>
<accession>A0A179USH2</accession>
<reference evidence="7" key="1">
    <citation type="journal article" date="2015" name="PLoS Genet.">
        <title>The dynamic genome and transcriptome of the human fungal pathogen Blastomyces and close relative Emmonsia.</title>
        <authorList>
            <person name="Munoz J.F."/>
            <person name="Gauthier G.M."/>
            <person name="Desjardins C.A."/>
            <person name="Gallo J.E."/>
            <person name="Holder J."/>
            <person name="Sullivan T.D."/>
            <person name="Marty A.J."/>
            <person name="Carmen J.C."/>
            <person name="Chen Z."/>
            <person name="Ding L."/>
            <person name="Gujja S."/>
            <person name="Magrini V."/>
            <person name="Misas E."/>
            <person name="Mitreva M."/>
            <person name="Priest M."/>
            <person name="Saif S."/>
            <person name="Whiston E.A."/>
            <person name="Young S."/>
            <person name="Zeng Q."/>
            <person name="Goldman W.E."/>
            <person name="Mardis E.R."/>
            <person name="Taylor J.W."/>
            <person name="McEwen J.G."/>
            <person name="Clay O.K."/>
            <person name="Klein B.S."/>
            <person name="Cuomo C.A."/>
        </authorList>
    </citation>
    <scope>NUCLEOTIDE SEQUENCE [LARGE SCALE GENOMIC DNA]</scope>
    <source>
        <strain evidence="7">SLH14081</strain>
    </source>
</reference>
<evidence type="ECO:0000259" key="5">
    <source>
        <dbReference type="Pfam" id="PF00828"/>
    </source>
</evidence>
<dbReference type="GO" id="GO:0006412">
    <property type="term" value="P:translation"/>
    <property type="evidence" value="ECO:0007669"/>
    <property type="project" value="InterPro"/>
</dbReference>
<keyword evidence="3" id="KW-0687">Ribonucleoprotein</keyword>
<feature type="region of interest" description="Disordered" evidence="4">
    <location>
        <begin position="270"/>
        <end position="290"/>
    </location>
</feature>
<feature type="compositionally biased region" description="Low complexity" evidence="4">
    <location>
        <begin position="117"/>
        <end position="143"/>
    </location>
</feature>
<evidence type="ECO:0000256" key="3">
    <source>
        <dbReference type="ARBA" id="ARBA00023274"/>
    </source>
</evidence>
<feature type="compositionally biased region" description="Polar residues" evidence="4">
    <location>
        <begin position="98"/>
        <end position="116"/>
    </location>
</feature>
<comment type="similarity">
    <text evidence="1">Belongs to the universal ribosomal protein uL15 family.</text>
</comment>
<evidence type="ECO:0000256" key="4">
    <source>
        <dbReference type="SAM" id="MobiDB-lite"/>
    </source>
</evidence>
<evidence type="ECO:0000313" key="6">
    <source>
        <dbReference type="EMBL" id="OAT11046.1"/>
    </source>
</evidence>
<dbReference type="VEuPathDB" id="FungiDB:BDBG_06801"/>
<protein>
    <submittedName>
        <fullName evidence="6">50S ribosomal subunit protein L15</fullName>
    </submittedName>
</protein>
<proteinExistence type="inferred from homology"/>
<dbReference type="GO" id="GO:0003735">
    <property type="term" value="F:structural constituent of ribosome"/>
    <property type="evidence" value="ECO:0007669"/>
    <property type="project" value="InterPro"/>
</dbReference>
<dbReference type="PANTHER" id="PTHR12934:SF11">
    <property type="entry name" value="LARGE RIBOSOMAL SUBUNIT PROTEIN UL15M"/>
    <property type="match status" value="1"/>
</dbReference>
<keyword evidence="7" id="KW-1185">Reference proteome</keyword>
<feature type="compositionally biased region" description="Basic residues" evidence="4">
    <location>
        <begin position="67"/>
        <end position="76"/>
    </location>
</feature>
<evidence type="ECO:0000256" key="1">
    <source>
        <dbReference type="ARBA" id="ARBA00007320"/>
    </source>
</evidence>
<keyword evidence="2" id="KW-0689">Ribosomal protein</keyword>
<dbReference type="Proteomes" id="UP000002038">
    <property type="component" value="Unassembled WGS sequence"/>
</dbReference>
<dbReference type="InterPro" id="IPR021131">
    <property type="entry name" value="Ribosomal_uL15/eL18"/>
</dbReference>
<gene>
    <name evidence="6" type="ORF">BDBG_06801</name>
</gene>
<dbReference type="OrthoDB" id="361383at2759"/>
<dbReference type="InterPro" id="IPR005749">
    <property type="entry name" value="Ribosomal_uL15_bac-type"/>
</dbReference>
<dbReference type="GeneID" id="8509160"/>
<dbReference type="PANTHER" id="PTHR12934">
    <property type="entry name" value="50S RIBOSOMAL PROTEIN L15"/>
    <property type="match status" value="1"/>
</dbReference>
<dbReference type="EMBL" id="GG657461">
    <property type="protein sequence ID" value="OAT11046.1"/>
    <property type="molecule type" value="Genomic_DNA"/>
</dbReference>
<dbReference type="GO" id="GO:0005762">
    <property type="term" value="C:mitochondrial large ribosomal subunit"/>
    <property type="evidence" value="ECO:0007669"/>
    <property type="project" value="TreeGrafter"/>
</dbReference>